<organism evidence="1 2">
    <name type="scientific">Phascolomyces articulosus</name>
    <dbReference type="NCBI Taxonomy" id="60185"/>
    <lineage>
        <taxon>Eukaryota</taxon>
        <taxon>Fungi</taxon>
        <taxon>Fungi incertae sedis</taxon>
        <taxon>Mucoromycota</taxon>
        <taxon>Mucoromycotina</taxon>
        <taxon>Mucoromycetes</taxon>
        <taxon>Mucorales</taxon>
        <taxon>Lichtheimiaceae</taxon>
        <taxon>Phascolomyces</taxon>
    </lineage>
</organism>
<gene>
    <name evidence="1" type="ORF">BDA99DRAFT_544153</name>
</gene>
<comment type="caution">
    <text evidence="1">The sequence shown here is derived from an EMBL/GenBank/DDBJ whole genome shotgun (WGS) entry which is preliminary data.</text>
</comment>
<reference evidence="1" key="2">
    <citation type="submission" date="2023-02" db="EMBL/GenBank/DDBJ databases">
        <authorList>
            <consortium name="DOE Joint Genome Institute"/>
            <person name="Mondo S.J."/>
            <person name="Chang Y."/>
            <person name="Wang Y."/>
            <person name="Ahrendt S."/>
            <person name="Andreopoulos W."/>
            <person name="Barry K."/>
            <person name="Beard J."/>
            <person name="Benny G.L."/>
            <person name="Blankenship S."/>
            <person name="Bonito G."/>
            <person name="Cuomo C."/>
            <person name="Desiro A."/>
            <person name="Gervers K.A."/>
            <person name="Hundley H."/>
            <person name="Kuo A."/>
            <person name="LaButti K."/>
            <person name="Lang B.F."/>
            <person name="Lipzen A."/>
            <person name="O'Donnell K."/>
            <person name="Pangilinan J."/>
            <person name="Reynolds N."/>
            <person name="Sandor L."/>
            <person name="Smith M.W."/>
            <person name="Tsang A."/>
            <person name="Grigoriev I.V."/>
            <person name="Stajich J.E."/>
            <person name="Spatafora J.W."/>
        </authorList>
    </citation>
    <scope>NUCLEOTIDE SEQUENCE</scope>
    <source>
        <strain evidence="1">RSA 2281</strain>
    </source>
</reference>
<keyword evidence="2" id="KW-1185">Reference proteome</keyword>
<proteinExistence type="predicted"/>
<sequence length="107" mass="12223">MICNETAFKQSAKIKQNYNQKVEHGSAATTLFHIFKIGDGFVQVRRGSSRRQHRLYINPECHYKYKYININTGHHFILIFIALQNLAGSILSVSHDVKSDIETVGSE</sequence>
<accession>A0AAD5P8K5</accession>
<dbReference type="AlphaFoldDB" id="A0AAD5P8K5"/>
<reference evidence="1" key="1">
    <citation type="journal article" date="2022" name="IScience">
        <title>Evolution of zygomycete secretomes and the origins of terrestrial fungal ecologies.</title>
        <authorList>
            <person name="Chang Y."/>
            <person name="Wang Y."/>
            <person name="Mondo S."/>
            <person name="Ahrendt S."/>
            <person name="Andreopoulos W."/>
            <person name="Barry K."/>
            <person name="Beard J."/>
            <person name="Benny G.L."/>
            <person name="Blankenship S."/>
            <person name="Bonito G."/>
            <person name="Cuomo C."/>
            <person name="Desiro A."/>
            <person name="Gervers K.A."/>
            <person name="Hundley H."/>
            <person name="Kuo A."/>
            <person name="LaButti K."/>
            <person name="Lang B.F."/>
            <person name="Lipzen A."/>
            <person name="O'Donnell K."/>
            <person name="Pangilinan J."/>
            <person name="Reynolds N."/>
            <person name="Sandor L."/>
            <person name="Smith M.E."/>
            <person name="Tsang A."/>
            <person name="Grigoriev I.V."/>
            <person name="Stajich J.E."/>
            <person name="Spatafora J.W."/>
        </authorList>
    </citation>
    <scope>NUCLEOTIDE SEQUENCE</scope>
    <source>
        <strain evidence="1">RSA 2281</strain>
    </source>
</reference>
<dbReference type="EMBL" id="JAIXMP010000063">
    <property type="protein sequence ID" value="KAI9244122.1"/>
    <property type="molecule type" value="Genomic_DNA"/>
</dbReference>
<protein>
    <submittedName>
        <fullName evidence="1">Uncharacterized protein</fullName>
    </submittedName>
</protein>
<evidence type="ECO:0000313" key="1">
    <source>
        <dbReference type="EMBL" id="KAI9244122.1"/>
    </source>
</evidence>
<name>A0AAD5P8K5_9FUNG</name>
<dbReference type="Proteomes" id="UP001209540">
    <property type="component" value="Unassembled WGS sequence"/>
</dbReference>
<evidence type="ECO:0000313" key="2">
    <source>
        <dbReference type="Proteomes" id="UP001209540"/>
    </source>
</evidence>